<dbReference type="InterPro" id="IPR011047">
    <property type="entry name" value="Quinoprotein_ADH-like_sf"/>
</dbReference>
<dbReference type="SMART" id="SM00564">
    <property type="entry name" value="PQQ"/>
    <property type="match status" value="5"/>
</dbReference>
<sequence>MLRKTSLLFPLAALALASCAEREPILPGDRLNVRDVLSGNYAEEGTPAEAAGPQARSFSAPATVTNADWAQSPVSPHVRITNASLGAALSPLFSVPIGAGDGRKTRLNADPIVAGGRIFTMDANHQVRATSTAGQALWSKALVPQRDKAPEGQGGGLAYGDGKLFVSSGFGMLTALDPASGQMLWEQDLNNTATGAPSYRDGLVYVISGDSTAWAIEAGDGRVRWQFDSGDNFNNIAGAPAPAVNDKYVVFAFGTGAVSGAFRQGGLRVWNAELLGRRNGFTIAGINDVTGDPVISGDRVYAANHAGRSVALSIYNGERLWTAKHGALGPMWPAGDSVFFVTDLNELVRLDSDTGQEIWKRDLPGYEPKRNPNRRRDGSFANHGPVLAGGRLIVASTDGKIRAFNPADGALVQEVAIPGGATTRPVVAGGTLYVVSRKGVLHAFR</sequence>
<dbReference type="InterPro" id="IPR002372">
    <property type="entry name" value="PQQ_rpt_dom"/>
</dbReference>
<evidence type="ECO:0000259" key="2">
    <source>
        <dbReference type="Pfam" id="PF13360"/>
    </source>
</evidence>
<dbReference type="KEGG" id="aht:ANTHELSMS3_03712"/>
<dbReference type="PANTHER" id="PTHR34512">
    <property type="entry name" value="CELL SURFACE PROTEIN"/>
    <property type="match status" value="1"/>
</dbReference>
<name>A0A222E7Z9_9RHOB</name>
<dbReference type="RefSeq" id="WP_094036133.1">
    <property type="nucleotide sequence ID" value="NZ_CP022540.1"/>
</dbReference>
<dbReference type="Pfam" id="PF13360">
    <property type="entry name" value="PQQ_2"/>
    <property type="match status" value="2"/>
</dbReference>
<dbReference type="Gene3D" id="2.130.10.10">
    <property type="entry name" value="YVTN repeat-like/Quinoprotein amine dehydrogenase"/>
    <property type="match status" value="1"/>
</dbReference>
<dbReference type="PANTHER" id="PTHR34512:SF30">
    <property type="entry name" value="OUTER MEMBRANE PROTEIN ASSEMBLY FACTOR BAMB"/>
    <property type="match status" value="1"/>
</dbReference>
<dbReference type="OrthoDB" id="5290752at2"/>
<reference evidence="3 4" key="1">
    <citation type="submission" date="2017-07" db="EMBL/GenBank/DDBJ databases">
        <title>Genome Sequence of Antarctobacter heliothermus Strain SMS3 Isolated from a culture of the Diatom Skeletonema marinoi.</title>
        <authorList>
            <person name="Topel M."/>
            <person name="Pinder M.I.M."/>
            <person name="Johansson O.N."/>
            <person name="Kourtchenko O."/>
            <person name="Godhe A."/>
            <person name="Clarke A.K."/>
        </authorList>
    </citation>
    <scope>NUCLEOTIDE SEQUENCE [LARGE SCALE GENOMIC DNA]</scope>
    <source>
        <strain evidence="3 4">SMS3</strain>
    </source>
</reference>
<evidence type="ECO:0000256" key="1">
    <source>
        <dbReference type="SAM" id="SignalP"/>
    </source>
</evidence>
<accession>A0A222E7Z9</accession>
<dbReference type="InterPro" id="IPR018391">
    <property type="entry name" value="PQQ_b-propeller_rpt"/>
</dbReference>
<dbReference type="EMBL" id="CP022540">
    <property type="protein sequence ID" value="ASP22334.1"/>
    <property type="molecule type" value="Genomic_DNA"/>
</dbReference>
<keyword evidence="1" id="KW-0732">Signal</keyword>
<dbReference type="Proteomes" id="UP000203589">
    <property type="component" value="Chromosome"/>
</dbReference>
<gene>
    <name evidence="3" type="primary">bamB</name>
    <name evidence="3" type="ORF">ANTHELSMS3_03712</name>
</gene>
<dbReference type="PROSITE" id="PS51257">
    <property type="entry name" value="PROKAR_LIPOPROTEIN"/>
    <property type="match status" value="1"/>
</dbReference>
<protein>
    <submittedName>
        <fullName evidence="3">Outer membrane protein assembly factor BamB</fullName>
    </submittedName>
</protein>
<dbReference type="SUPFAM" id="SSF50998">
    <property type="entry name" value="Quinoprotein alcohol dehydrogenase-like"/>
    <property type="match status" value="1"/>
</dbReference>
<feature type="domain" description="Pyrrolo-quinoline quinone repeat" evidence="2">
    <location>
        <begin position="382"/>
        <end position="444"/>
    </location>
</feature>
<dbReference type="InterPro" id="IPR015943">
    <property type="entry name" value="WD40/YVTN_repeat-like_dom_sf"/>
</dbReference>
<organism evidence="3 4">
    <name type="scientific">Antarctobacter heliothermus</name>
    <dbReference type="NCBI Taxonomy" id="74033"/>
    <lineage>
        <taxon>Bacteria</taxon>
        <taxon>Pseudomonadati</taxon>
        <taxon>Pseudomonadota</taxon>
        <taxon>Alphaproteobacteria</taxon>
        <taxon>Rhodobacterales</taxon>
        <taxon>Roseobacteraceae</taxon>
        <taxon>Antarctobacter</taxon>
    </lineage>
</organism>
<feature type="domain" description="Pyrrolo-quinoline quinone repeat" evidence="2">
    <location>
        <begin position="125"/>
        <end position="360"/>
    </location>
</feature>
<feature type="chain" id="PRO_5012262399" evidence="1">
    <location>
        <begin position="21"/>
        <end position="445"/>
    </location>
</feature>
<evidence type="ECO:0000313" key="3">
    <source>
        <dbReference type="EMBL" id="ASP22334.1"/>
    </source>
</evidence>
<evidence type="ECO:0000313" key="4">
    <source>
        <dbReference type="Proteomes" id="UP000203589"/>
    </source>
</evidence>
<keyword evidence="4" id="KW-1185">Reference proteome</keyword>
<feature type="signal peptide" evidence="1">
    <location>
        <begin position="1"/>
        <end position="20"/>
    </location>
</feature>
<proteinExistence type="predicted"/>
<dbReference type="AlphaFoldDB" id="A0A222E7Z9"/>